<dbReference type="InterPro" id="IPR041490">
    <property type="entry name" value="KstR2_TetR_C"/>
</dbReference>
<dbReference type="OrthoDB" id="9779746at2"/>
<accession>A0A501PBS8</accession>
<keyword evidence="4" id="KW-0804">Transcription</keyword>
<evidence type="ECO:0000259" key="6">
    <source>
        <dbReference type="PROSITE" id="PS50977"/>
    </source>
</evidence>
<dbReference type="GO" id="GO:0000976">
    <property type="term" value="F:transcription cis-regulatory region binding"/>
    <property type="evidence" value="ECO:0007669"/>
    <property type="project" value="TreeGrafter"/>
</dbReference>
<name>A0A501PBS8_9PROT</name>
<dbReference type="InterPro" id="IPR036271">
    <property type="entry name" value="Tet_transcr_reg_TetR-rel_C_sf"/>
</dbReference>
<keyword evidence="3 5" id="KW-0238">DNA-binding</keyword>
<dbReference type="InterPro" id="IPR001647">
    <property type="entry name" value="HTH_TetR"/>
</dbReference>
<dbReference type="InterPro" id="IPR050109">
    <property type="entry name" value="HTH-type_TetR-like_transc_reg"/>
</dbReference>
<dbReference type="Pfam" id="PF17932">
    <property type="entry name" value="TetR_C_24"/>
    <property type="match status" value="1"/>
</dbReference>
<sequence>MARTQAADYDDRRRNILIQAANLFAEKGYARTSISELATACNASKSWLYHYYPSKEAILYDIMSYHVTELLECARDCRDEQGSPRDRFRELVRRFMSLYIEAGSQHVILLNDIGCLPEDKQKEIQELQDDVVAIVLELICEVNPALSGNKKFKKPVTMALMGMINWTYTWFDEKGPINEQQFADLAVDLFLNGLMSKEFKG</sequence>
<dbReference type="AlphaFoldDB" id="A0A501PBS8"/>
<dbReference type="InterPro" id="IPR009057">
    <property type="entry name" value="Homeodomain-like_sf"/>
</dbReference>
<dbReference type="PANTHER" id="PTHR30055:SF175">
    <property type="entry name" value="HTH-TYPE TRANSCRIPTIONAL REPRESSOR KSTR2"/>
    <property type="match status" value="1"/>
</dbReference>
<keyword evidence="8" id="KW-1185">Reference proteome</keyword>
<proteinExistence type="predicted"/>
<comment type="caution">
    <text evidence="7">The sequence shown here is derived from an EMBL/GenBank/DDBJ whole genome shotgun (WGS) entry which is preliminary data.</text>
</comment>
<evidence type="ECO:0000256" key="4">
    <source>
        <dbReference type="ARBA" id="ARBA00023163"/>
    </source>
</evidence>
<dbReference type="PRINTS" id="PR00455">
    <property type="entry name" value="HTHTETR"/>
</dbReference>
<dbReference type="RefSeq" id="WP_139941856.1">
    <property type="nucleotide sequence ID" value="NZ_JBHSYP010000005.1"/>
</dbReference>
<evidence type="ECO:0000313" key="8">
    <source>
        <dbReference type="Proteomes" id="UP000319148"/>
    </source>
</evidence>
<dbReference type="Gene3D" id="1.10.357.10">
    <property type="entry name" value="Tetracycline Repressor, domain 2"/>
    <property type="match status" value="1"/>
</dbReference>
<gene>
    <name evidence="7" type="ORF">FIV46_15620</name>
</gene>
<keyword evidence="2" id="KW-0805">Transcription regulation</keyword>
<organism evidence="7 8">
    <name type="scientific">Emcibacter nanhaiensis</name>
    <dbReference type="NCBI Taxonomy" id="1505037"/>
    <lineage>
        <taxon>Bacteria</taxon>
        <taxon>Pseudomonadati</taxon>
        <taxon>Pseudomonadota</taxon>
        <taxon>Alphaproteobacteria</taxon>
        <taxon>Emcibacterales</taxon>
        <taxon>Emcibacteraceae</taxon>
        <taxon>Emcibacter</taxon>
    </lineage>
</organism>
<dbReference type="SUPFAM" id="SSF46689">
    <property type="entry name" value="Homeodomain-like"/>
    <property type="match status" value="1"/>
</dbReference>
<evidence type="ECO:0000256" key="3">
    <source>
        <dbReference type="ARBA" id="ARBA00023125"/>
    </source>
</evidence>
<keyword evidence="1" id="KW-0678">Repressor</keyword>
<evidence type="ECO:0000256" key="5">
    <source>
        <dbReference type="PROSITE-ProRule" id="PRU00335"/>
    </source>
</evidence>
<dbReference type="EMBL" id="VFIY01000018">
    <property type="protein sequence ID" value="TPD57541.1"/>
    <property type="molecule type" value="Genomic_DNA"/>
</dbReference>
<dbReference type="Gene3D" id="1.10.10.60">
    <property type="entry name" value="Homeodomain-like"/>
    <property type="match status" value="1"/>
</dbReference>
<dbReference type="Pfam" id="PF00440">
    <property type="entry name" value="TetR_N"/>
    <property type="match status" value="1"/>
</dbReference>
<feature type="DNA-binding region" description="H-T-H motif" evidence="5">
    <location>
        <begin position="33"/>
        <end position="52"/>
    </location>
</feature>
<feature type="domain" description="HTH tetR-type" evidence="6">
    <location>
        <begin position="10"/>
        <end position="70"/>
    </location>
</feature>
<evidence type="ECO:0000313" key="7">
    <source>
        <dbReference type="EMBL" id="TPD57541.1"/>
    </source>
</evidence>
<evidence type="ECO:0000256" key="1">
    <source>
        <dbReference type="ARBA" id="ARBA00022491"/>
    </source>
</evidence>
<dbReference type="Proteomes" id="UP000319148">
    <property type="component" value="Unassembled WGS sequence"/>
</dbReference>
<dbReference type="PROSITE" id="PS50977">
    <property type="entry name" value="HTH_TETR_2"/>
    <property type="match status" value="1"/>
</dbReference>
<reference evidence="8" key="1">
    <citation type="submission" date="2019-06" db="EMBL/GenBank/DDBJ databases">
        <title>The complete genome of Emcibacter congregatus ZYLT.</title>
        <authorList>
            <person name="Zhao Z."/>
        </authorList>
    </citation>
    <scope>NUCLEOTIDE SEQUENCE [LARGE SCALE GENOMIC DNA]</scope>
    <source>
        <strain evidence="8">MCCC 1A06723</strain>
    </source>
</reference>
<protein>
    <submittedName>
        <fullName evidence="7">TetR/AcrR family transcriptional regulator</fullName>
    </submittedName>
</protein>
<dbReference type="SUPFAM" id="SSF48498">
    <property type="entry name" value="Tetracyclin repressor-like, C-terminal domain"/>
    <property type="match status" value="1"/>
</dbReference>
<dbReference type="GO" id="GO:0003700">
    <property type="term" value="F:DNA-binding transcription factor activity"/>
    <property type="evidence" value="ECO:0007669"/>
    <property type="project" value="TreeGrafter"/>
</dbReference>
<evidence type="ECO:0000256" key="2">
    <source>
        <dbReference type="ARBA" id="ARBA00023015"/>
    </source>
</evidence>
<dbReference type="PANTHER" id="PTHR30055">
    <property type="entry name" value="HTH-TYPE TRANSCRIPTIONAL REGULATOR RUTR"/>
    <property type="match status" value="1"/>
</dbReference>